<feature type="compositionally biased region" description="Low complexity" evidence="1">
    <location>
        <begin position="63"/>
        <end position="74"/>
    </location>
</feature>
<name>A0AAE9IPG5_CAEBR</name>
<protein>
    <submittedName>
        <fullName evidence="3">Uncharacterized protein</fullName>
    </submittedName>
</protein>
<accession>A0AAE9IPG5</accession>
<dbReference type="EMBL" id="CP090893">
    <property type="protein sequence ID" value="ULU00960.1"/>
    <property type="molecule type" value="Genomic_DNA"/>
</dbReference>
<feature type="region of interest" description="Disordered" evidence="1">
    <location>
        <begin position="37"/>
        <end position="138"/>
    </location>
</feature>
<feature type="compositionally biased region" description="Basic and acidic residues" evidence="1">
    <location>
        <begin position="89"/>
        <end position="116"/>
    </location>
</feature>
<keyword evidence="2" id="KW-0812">Transmembrane</keyword>
<dbReference type="OMA" id="KEDQSAG"/>
<evidence type="ECO:0000256" key="1">
    <source>
        <dbReference type="SAM" id="MobiDB-lite"/>
    </source>
</evidence>
<dbReference type="AlphaFoldDB" id="A0AAE9IPG5"/>
<reference evidence="3 4" key="1">
    <citation type="submission" date="2022-05" db="EMBL/GenBank/DDBJ databases">
        <title>Chromosome-level reference genomes for two strains of Caenorhabditis briggsae: an improved platform for comparative genomics.</title>
        <authorList>
            <person name="Stevens L."/>
            <person name="Andersen E.C."/>
        </authorList>
    </citation>
    <scope>NUCLEOTIDE SEQUENCE [LARGE SCALE GENOMIC DNA]</scope>
    <source>
        <strain evidence="3">QX1410_ONT</strain>
        <tissue evidence="3">Whole-organism</tissue>
    </source>
</reference>
<gene>
    <name evidence="3" type="ORF">L3Y34_001398</name>
</gene>
<keyword evidence="2" id="KW-1133">Transmembrane helix</keyword>
<evidence type="ECO:0000313" key="4">
    <source>
        <dbReference type="Proteomes" id="UP000827892"/>
    </source>
</evidence>
<feature type="transmembrane region" description="Helical" evidence="2">
    <location>
        <begin position="6"/>
        <end position="25"/>
    </location>
</feature>
<dbReference type="Proteomes" id="UP000827892">
    <property type="component" value="Chromosome III"/>
</dbReference>
<organism evidence="3 4">
    <name type="scientific">Caenorhabditis briggsae</name>
    <dbReference type="NCBI Taxonomy" id="6238"/>
    <lineage>
        <taxon>Eukaryota</taxon>
        <taxon>Metazoa</taxon>
        <taxon>Ecdysozoa</taxon>
        <taxon>Nematoda</taxon>
        <taxon>Chromadorea</taxon>
        <taxon>Rhabditida</taxon>
        <taxon>Rhabditina</taxon>
        <taxon>Rhabditomorpha</taxon>
        <taxon>Rhabditoidea</taxon>
        <taxon>Rhabditidae</taxon>
        <taxon>Peloderinae</taxon>
        <taxon>Caenorhabditis</taxon>
    </lineage>
</organism>
<keyword evidence="2" id="KW-0472">Membrane</keyword>
<sequence>MMNAFVSLSQVFISIVITVHLMIVCKKKKATQIETNVTPTPIPIPYESNTESCSALSPAKGVTTSATPAPKTASIIGKTPSVKAAPPEEVNKTEDKKTEADNKKVDVREKEKKPEKSLNTAFNERLKEDQSAGVSETV</sequence>
<evidence type="ECO:0000256" key="2">
    <source>
        <dbReference type="SAM" id="Phobius"/>
    </source>
</evidence>
<evidence type="ECO:0000313" key="3">
    <source>
        <dbReference type="EMBL" id="ULU00960.1"/>
    </source>
</evidence>
<proteinExistence type="predicted"/>